<dbReference type="RefSeq" id="XP_045283023.1">
    <property type="nucleotide sequence ID" value="XM_045436270.1"/>
</dbReference>
<dbReference type="GeneID" id="69042237"/>
<keyword evidence="2" id="KW-1185">Reference proteome</keyword>
<reference evidence="1" key="1">
    <citation type="submission" date="2009-02" db="EMBL/GenBank/DDBJ databases">
        <title>The Genome Sequence of Ajellomyces capsulatus strain G186AR.</title>
        <authorList>
            <consortium name="The Broad Institute Genome Sequencing Platform"/>
            <person name="Champion M."/>
            <person name="Cuomo C."/>
            <person name="Ma L.-J."/>
            <person name="Henn M.R."/>
            <person name="Sil A."/>
            <person name="Goldman B."/>
            <person name="Young S.K."/>
            <person name="Kodira C.D."/>
            <person name="Zeng Q."/>
            <person name="Koehrsen M."/>
            <person name="Alvarado L."/>
            <person name="Berlin A."/>
            <person name="Borenstein D."/>
            <person name="Chen Z."/>
            <person name="Engels R."/>
            <person name="Freedman E."/>
            <person name="Gellesch M."/>
            <person name="Goldberg J."/>
            <person name="Griggs A."/>
            <person name="Gujja S."/>
            <person name="Heiman D."/>
            <person name="Hepburn T."/>
            <person name="Howarth C."/>
            <person name="Jen D."/>
            <person name="Larson L."/>
            <person name="Lewis B."/>
            <person name="Mehta T."/>
            <person name="Park D."/>
            <person name="Pearson M."/>
            <person name="Roberts A."/>
            <person name="Saif S."/>
            <person name="Shea T."/>
            <person name="Shenoy N."/>
            <person name="Sisk P."/>
            <person name="Stolte C."/>
            <person name="Sykes S."/>
            <person name="Walk T."/>
            <person name="White J."/>
            <person name="Yandava C."/>
            <person name="Klein B."/>
            <person name="McEwen J.G."/>
            <person name="Puccia R."/>
            <person name="Goldman G.H."/>
            <person name="Felipe M.S."/>
            <person name="Nino-Vega G."/>
            <person name="San-Blas G."/>
            <person name="Taylor J."/>
            <person name="Mendoza L."/>
            <person name="Galagan J."/>
            <person name="Nusbaum C."/>
            <person name="Birren B."/>
        </authorList>
    </citation>
    <scope>NUCLEOTIDE SEQUENCE</scope>
    <source>
        <strain evidence="1">G186AR</strain>
    </source>
</reference>
<accession>C0P1E1</accession>
<gene>
    <name evidence="1" type="ORF">HCBG_09221</name>
</gene>
<dbReference type="EMBL" id="GG663422">
    <property type="protein sequence ID" value="EEH02542.1"/>
    <property type="molecule type" value="Genomic_DNA"/>
</dbReference>
<dbReference type="InParanoid" id="C0P1E1"/>
<name>C0P1E1_AJECG</name>
<dbReference type="HOGENOM" id="CLU_1660208_0_0_1"/>
<protein>
    <submittedName>
        <fullName evidence="1">Uncharacterized protein</fullName>
    </submittedName>
</protein>
<proteinExistence type="predicted"/>
<organism evidence="1 2">
    <name type="scientific">Ajellomyces capsulatus (strain G186AR / H82 / ATCC MYA-2454 / RMSCC 2432)</name>
    <name type="common">Darling's disease fungus</name>
    <name type="synonym">Histoplasma capsulatum</name>
    <dbReference type="NCBI Taxonomy" id="447093"/>
    <lineage>
        <taxon>Eukaryota</taxon>
        <taxon>Fungi</taxon>
        <taxon>Dikarya</taxon>
        <taxon>Ascomycota</taxon>
        <taxon>Pezizomycotina</taxon>
        <taxon>Eurotiomycetes</taxon>
        <taxon>Eurotiomycetidae</taxon>
        <taxon>Onygenales</taxon>
        <taxon>Ajellomycetaceae</taxon>
        <taxon>Histoplasma</taxon>
    </lineage>
</organism>
<sequence>MLGPQTRERSGMSLSDEEREFGDGRYRGFGFYMLIQVDENLVRLSFCIFLADIPLRMIVGWSFPRYDSIPPGHVDRHSAIAVGTAVRSAWAECMAIVQSGVHDTPRLGMLRLRLSTAVYMSRGSGYCAAAARKTAQICQSNFTQSFPLNMMILDLMDRL</sequence>
<dbReference type="Proteomes" id="UP000001631">
    <property type="component" value="Unassembled WGS sequence"/>
</dbReference>
<evidence type="ECO:0000313" key="1">
    <source>
        <dbReference type="EMBL" id="EEH02542.1"/>
    </source>
</evidence>
<dbReference type="AlphaFoldDB" id="C0P1E1"/>
<evidence type="ECO:0000313" key="2">
    <source>
        <dbReference type="Proteomes" id="UP000001631"/>
    </source>
</evidence>